<dbReference type="AlphaFoldDB" id="A0A074ZP40"/>
<dbReference type="EMBL" id="KL596719">
    <property type="protein sequence ID" value="KER27577.1"/>
    <property type="molecule type" value="Genomic_DNA"/>
</dbReference>
<organism evidence="1 2">
    <name type="scientific">Opisthorchis viverrini</name>
    <name type="common">Southeast Asian liver fluke</name>
    <dbReference type="NCBI Taxonomy" id="6198"/>
    <lineage>
        <taxon>Eukaryota</taxon>
        <taxon>Metazoa</taxon>
        <taxon>Spiralia</taxon>
        <taxon>Lophotrochozoa</taxon>
        <taxon>Platyhelminthes</taxon>
        <taxon>Trematoda</taxon>
        <taxon>Digenea</taxon>
        <taxon>Opisthorchiida</taxon>
        <taxon>Opisthorchiata</taxon>
        <taxon>Opisthorchiidae</taxon>
        <taxon>Opisthorchis</taxon>
    </lineage>
</organism>
<evidence type="ECO:0000313" key="2">
    <source>
        <dbReference type="Proteomes" id="UP000054324"/>
    </source>
</evidence>
<name>A0A074ZP40_OPIVI</name>
<dbReference type="Proteomes" id="UP000054324">
    <property type="component" value="Unassembled WGS sequence"/>
</dbReference>
<dbReference type="RefSeq" id="XP_009168657.1">
    <property type="nucleotide sequence ID" value="XM_009170393.1"/>
</dbReference>
<keyword evidence="2" id="KW-1185">Reference proteome</keyword>
<dbReference type="CTD" id="20319577"/>
<reference evidence="1 2" key="1">
    <citation type="submission" date="2013-11" db="EMBL/GenBank/DDBJ databases">
        <title>Opisthorchis viverrini - life in the bile duct.</title>
        <authorList>
            <person name="Young N.D."/>
            <person name="Nagarajan N."/>
            <person name="Lin S.J."/>
            <person name="Korhonen P.K."/>
            <person name="Jex A.R."/>
            <person name="Hall R.S."/>
            <person name="Safavi-Hemami H."/>
            <person name="Kaewkong W."/>
            <person name="Bertrand D."/>
            <person name="Gao S."/>
            <person name="Seet Q."/>
            <person name="Wongkham S."/>
            <person name="Teh B.T."/>
            <person name="Wongkham C."/>
            <person name="Intapan P.M."/>
            <person name="Maleewong W."/>
            <person name="Yang X."/>
            <person name="Hu M."/>
            <person name="Wang Z."/>
            <person name="Hofmann A."/>
            <person name="Sternberg P.W."/>
            <person name="Tan P."/>
            <person name="Wang J."/>
            <person name="Gasser R.B."/>
        </authorList>
    </citation>
    <scope>NUCLEOTIDE SEQUENCE [LARGE SCALE GENOMIC DNA]</scope>
</reference>
<accession>A0A074ZP40</accession>
<feature type="non-terminal residue" evidence="1">
    <location>
        <position position="1"/>
    </location>
</feature>
<proteinExistence type="predicted"/>
<sequence>CMLQGFVPTTNSRWSVDGCVRQPSLSLLGPLSDMTSRWISCLSVLSVRVRPQFTLSLGEVWKAIH</sequence>
<evidence type="ECO:0000313" key="1">
    <source>
        <dbReference type="EMBL" id="KER27577.1"/>
    </source>
</evidence>
<feature type="non-terminal residue" evidence="1">
    <location>
        <position position="65"/>
    </location>
</feature>
<dbReference type="GeneID" id="20319577"/>
<dbReference type="KEGG" id="ovi:T265_05395"/>
<gene>
    <name evidence="1" type="ORF">T265_05395</name>
</gene>
<protein>
    <submittedName>
        <fullName evidence="1">Uncharacterized protein</fullName>
    </submittedName>
</protein>